<evidence type="ECO:0000256" key="1">
    <source>
        <dbReference type="SAM" id="MobiDB-lite"/>
    </source>
</evidence>
<dbReference type="AlphaFoldDB" id="A0ABD1D0N1"/>
<reference evidence="2 3" key="1">
    <citation type="submission" date="2024-05" db="EMBL/GenBank/DDBJ databases">
        <title>Culex pipiens pipiens assembly and annotation.</title>
        <authorList>
            <person name="Alout H."/>
            <person name="Durand T."/>
        </authorList>
    </citation>
    <scope>NUCLEOTIDE SEQUENCE [LARGE SCALE GENOMIC DNA]</scope>
    <source>
        <strain evidence="2">HA-2024</strain>
        <tissue evidence="2">Whole body</tissue>
    </source>
</reference>
<gene>
    <name evidence="2" type="ORF">pipiens_012879</name>
</gene>
<dbReference type="Proteomes" id="UP001562425">
    <property type="component" value="Unassembled WGS sequence"/>
</dbReference>
<proteinExistence type="predicted"/>
<evidence type="ECO:0000313" key="3">
    <source>
        <dbReference type="Proteomes" id="UP001562425"/>
    </source>
</evidence>
<dbReference type="EMBL" id="JBEHCU010008250">
    <property type="protein sequence ID" value="KAL1386066.1"/>
    <property type="molecule type" value="Genomic_DNA"/>
</dbReference>
<feature type="compositionally biased region" description="Polar residues" evidence="1">
    <location>
        <begin position="41"/>
        <end position="58"/>
    </location>
</feature>
<comment type="caution">
    <text evidence="2">The sequence shown here is derived from an EMBL/GenBank/DDBJ whole genome shotgun (WGS) entry which is preliminary data.</text>
</comment>
<feature type="region of interest" description="Disordered" evidence="1">
    <location>
        <begin position="1"/>
        <end position="76"/>
    </location>
</feature>
<protein>
    <submittedName>
        <fullName evidence="2">Uncharacterized protein</fullName>
    </submittedName>
</protein>
<accession>A0ABD1D0N1</accession>
<keyword evidence="3" id="KW-1185">Reference proteome</keyword>
<name>A0ABD1D0N1_CULPP</name>
<organism evidence="2 3">
    <name type="scientific">Culex pipiens pipiens</name>
    <name type="common">Northern house mosquito</name>
    <dbReference type="NCBI Taxonomy" id="38569"/>
    <lineage>
        <taxon>Eukaryota</taxon>
        <taxon>Metazoa</taxon>
        <taxon>Ecdysozoa</taxon>
        <taxon>Arthropoda</taxon>
        <taxon>Hexapoda</taxon>
        <taxon>Insecta</taxon>
        <taxon>Pterygota</taxon>
        <taxon>Neoptera</taxon>
        <taxon>Endopterygota</taxon>
        <taxon>Diptera</taxon>
        <taxon>Nematocera</taxon>
        <taxon>Culicoidea</taxon>
        <taxon>Culicidae</taxon>
        <taxon>Culicinae</taxon>
        <taxon>Culicini</taxon>
        <taxon>Culex</taxon>
        <taxon>Culex</taxon>
    </lineage>
</organism>
<evidence type="ECO:0000313" key="2">
    <source>
        <dbReference type="EMBL" id="KAL1386066.1"/>
    </source>
</evidence>
<sequence length="174" mass="19451">MAASRSQGHLPHCRQYHPALEARSSQEERHQRTAKIGADTISRTPIWNGVGTTSSRNKNAQRNRPKHLHLHHPQPKRTATVRLTATKTLQERVFWWRLELVWTSRRTGAEEVTGGAGRIERPPCGTRAHVCANRVRARGRGSLGASASWAVRKDRVVADFGVTAVGERGSMQQQ</sequence>
<feature type="compositionally biased region" description="Basic residues" evidence="1">
    <location>
        <begin position="59"/>
        <end position="75"/>
    </location>
</feature>